<comment type="similarity">
    <text evidence="3 15">Belongs to the peptidase S11 family.</text>
</comment>
<evidence type="ECO:0000256" key="2">
    <source>
        <dbReference type="ARBA" id="ARBA00004752"/>
    </source>
</evidence>
<dbReference type="GO" id="GO:0006508">
    <property type="term" value="P:proteolysis"/>
    <property type="evidence" value="ECO:0007669"/>
    <property type="project" value="UniProtKB-KW"/>
</dbReference>
<evidence type="ECO:0000256" key="4">
    <source>
        <dbReference type="ARBA" id="ARBA00012448"/>
    </source>
</evidence>
<dbReference type="EC" id="3.4.16.4" evidence="4"/>
<dbReference type="SMART" id="SM00936">
    <property type="entry name" value="PBP5_C"/>
    <property type="match status" value="1"/>
</dbReference>
<evidence type="ECO:0000256" key="15">
    <source>
        <dbReference type="RuleBase" id="RU004016"/>
    </source>
</evidence>
<dbReference type="SUPFAM" id="SSF56601">
    <property type="entry name" value="beta-lactamase/transpeptidase-like"/>
    <property type="match status" value="1"/>
</dbReference>
<dbReference type="GO" id="GO:0009002">
    <property type="term" value="F:serine-type D-Ala-D-Ala carboxypeptidase activity"/>
    <property type="evidence" value="ECO:0007669"/>
    <property type="project" value="UniProtKB-EC"/>
</dbReference>
<dbReference type="Gene3D" id="3.40.710.10">
    <property type="entry name" value="DD-peptidase/beta-lactamase superfamily"/>
    <property type="match status" value="1"/>
</dbReference>
<sequence>MWGEFMRRVKIIIGITLILLCLFTQAVLAIDKPEFDLQTKSAILMDAKTGRILYEKNAHQKLPPASVTKIMTMLLAMEAVDEGRVKWDDKISTSELAAKMGGSQIWLEPGEEMTFEHLIKAVAVVSANDACVAIAEHLYGTEENFVKAMNDKAKELGLENTFFYNTNGLPPTDPDIQGNYTTAADVAKMSLELLKHPKILKFTSIWIDHIRDGESFLRNTNNLVRFFKGADGLKTGYTQEAGFCVSATAKKDGMRFIAVVMNAPNSKVRFNEARSLLNYAFSIHRSVDIVSKGEVVSKVKVFKGEIPEIDAVAKEDLKISVMKGEEKEAVKQTRLNKEVVAPVKVGDKVGEIVVLKGEEVLGRVDLVAKEEVAKANFFKIILQLFKKFISNIMNIFE</sequence>
<evidence type="ECO:0000256" key="10">
    <source>
        <dbReference type="ARBA" id="ARBA00022984"/>
    </source>
</evidence>
<feature type="active site" description="Proton acceptor" evidence="13">
    <location>
        <position position="69"/>
    </location>
</feature>
<protein>
    <recommendedName>
        <fullName evidence="4">serine-type D-Ala-D-Ala carboxypeptidase</fullName>
        <ecNumber evidence="4">3.4.16.4</ecNumber>
    </recommendedName>
</protein>
<evidence type="ECO:0000256" key="3">
    <source>
        <dbReference type="ARBA" id="ARBA00007164"/>
    </source>
</evidence>
<keyword evidence="9" id="KW-0133">Cell shape</keyword>
<dbReference type="STRING" id="1413210.U472_05815"/>
<dbReference type="GO" id="GO:0009252">
    <property type="term" value="P:peptidoglycan biosynthetic process"/>
    <property type="evidence" value="ECO:0007669"/>
    <property type="project" value="UniProtKB-UniPathway"/>
</dbReference>
<evidence type="ECO:0000259" key="16">
    <source>
        <dbReference type="SMART" id="SM00936"/>
    </source>
</evidence>
<feature type="active site" evidence="13">
    <location>
        <position position="126"/>
    </location>
</feature>
<dbReference type="Gene3D" id="2.60.410.10">
    <property type="entry name" value="D-Ala-D-Ala carboxypeptidase, C-terminal domain"/>
    <property type="match status" value="1"/>
</dbReference>
<evidence type="ECO:0000256" key="7">
    <source>
        <dbReference type="ARBA" id="ARBA00022729"/>
    </source>
</evidence>
<keyword evidence="18" id="KW-1185">Reference proteome</keyword>
<reference evidence="18" key="1">
    <citation type="submission" date="2017-09" db="EMBL/GenBank/DDBJ databases">
        <authorList>
            <person name="Varghese N."/>
            <person name="Submissions S."/>
        </authorList>
    </citation>
    <scope>NUCLEOTIDE SEQUENCE [LARGE SCALE GENOMIC DNA]</scope>
    <source>
        <strain evidence="18">MSL47</strain>
    </source>
</reference>
<dbReference type="Proteomes" id="UP000219573">
    <property type="component" value="Unassembled WGS sequence"/>
</dbReference>
<dbReference type="InterPro" id="IPR012338">
    <property type="entry name" value="Beta-lactam/transpept-like"/>
</dbReference>
<keyword evidence="10" id="KW-0573">Peptidoglycan synthesis</keyword>
<dbReference type="AlphaFoldDB" id="A0A285HQF3"/>
<dbReference type="Pfam" id="PF00768">
    <property type="entry name" value="Peptidase_S11"/>
    <property type="match status" value="1"/>
</dbReference>
<accession>A0A285HQF3</accession>
<evidence type="ECO:0000313" key="18">
    <source>
        <dbReference type="Proteomes" id="UP000219573"/>
    </source>
</evidence>
<dbReference type="InterPro" id="IPR001967">
    <property type="entry name" value="Peptidase_S11_N"/>
</dbReference>
<evidence type="ECO:0000256" key="5">
    <source>
        <dbReference type="ARBA" id="ARBA00022645"/>
    </source>
</evidence>
<dbReference type="SUPFAM" id="SSF69189">
    <property type="entry name" value="Penicillin-binding protein associated domain"/>
    <property type="match status" value="1"/>
</dbReference>
<keyword evidence="11" id="KW-0961">Cell wall biogenesis/degradation</keyword>
<dbReference type="EMBL" id="OBDZ01000021">
    <property type="protein sequence ID" value="SNY37016.1"/>
    <property type="molecule type" value="Genomic_DNA"/>
</dbReference>
<dbReference type="InterPro" id="IPR037167">
    <property type="entry name" value="Peptidase_S11_C_sf"/>
</dbReference>
<feature type="domain" description="Peptidase S11 D-Ala-D-Ala carboxypeptidase A C-terminal" evidence="16">
    <location>
        <begin position="284"/>
        <end position="374"/>
    </location>
</feature>
<comment type="function">
    <text evidence="1">Removes C-terminal D-alanyl residues from sugar-peptide cell wall precursors.</text>
</comment>
<dbReference type="PRINTS" id="PR00725">
    <property type="entry name" value="DADACBPTASE1"/>
</dbReference>
<dbReference type="PANTHER" id="PTHR21581:SF6">
    <property type="entry name" value="TRAFFICKING PROTEIN PARTICLE COMPLEX SUBUNIT 12"/>
    <property type="match status" value="1"/>
</dbReference>
<dbReference type="PANTHER" id="PTHR21581">
    <property type="entry name" value="D-ALANYL-D-ALANINE CARBOXYPEPTIDASE"/>
    <property type="match status" value="1"/>
</dbReference>
<dbReference type="InterPro" id="IPR015956">
    <property type="entry name" value="Peniciliin-bd_prot_C_sf"/>
</dbReference>
<dbReference type="InterPro" id="IPR018044">
    <property type="entry name" value="Peptidase_S11"/>
</dbReference>
<evidence type="ECO:0000256" key="14">
    <source>
        <dbReference type="PIRSR" id="PIRSR618044-2"/>
    </source>
</evidence>
<evidence type="ECO:0000256" key="1">
    <source>
        <dbReference type="ARBA" id="ARBA00003217"/>
    </source>
</evidence>
<comment type="catalytic activity">
    <reaction evidence="12">
        <text>Preferential cleavage: (Ac)2-L-Lys-D-Ala-|-D-Ala. Also transpeptidation of peptidyl-alanyl moieties that are N-acyl substituents of D-alanine.</text>
        <dbReference type="EC" id="3.4.16.4"/>
    </reaction>
</comment>
<keyword evidence="8" id="KW-0378">Hydrolase</keyword>
<keyword evidence="6" id="KW-0645">Protease</keyword>
<dbReference type="GO" id="GO:0071555">
    <property type="term" value="P:cell wall organization"/>
    <property type="evidence" value="ECO:0007669"/>
    <property type="project" value="UniProtKB-KW"/>
</dbReference>
<keyword evidence="5 17" id="KW-0121">Carboxypeptidase</keyword>
<dbReference type="GO" id="GO:0008360">
    <property type="term" value="P:regulation of cell shape"/>
    <property type="evidence" value="ECO:0007669"/>
    <property type="project" value="UniProtKB-KW"/>
</dbReference>
<feature type="binding site" evidence="14">
    <location>
        <position position="234"/>
    </location>
    <ligand>
        <name>substrate</name>
    </ligand>
</feature>
<evidence type="ECO:0000256" key="11">
    <source>
        <dbReference type="ARBA" id="ARBA00023316"/>
    </source>
</evidence>
<proteinExistence type="inferred from homology"/>
<name>A0A285HQF3_9FIRM</name>
<organism evidence="17 18">
    <name type="scientific">Orenia metallireducens</name>
    <dbReference type="NCBI Taxonomy" id="1413210"/>
    <lineage>
        <taxon>Bacteria</taxon>
        <taxon>Bacillati</taxon>
        <taxon>Bacillota</taxon>
        <taxon>Clostridia</taxon>
        <taxon>Halanaerobiales</taxon>
        <taxon>Halobacteroidaceae</taxon>
        <taxon>Orenia</taxon>
    </lineage>
</organism>
<comment type="pathway">
    <text evidence="2">Cell wall biogenesis; peptidoglycan biosynthesis.</text>
</comment>
<evidence type="ECO:0000256" key="6">
    <source>
        <dbReference type="ARBA" id="ARBA00022670"/>
    </source>
</evidence>
<evidence type="ECO:0000256" key="13">
    <source>
        <dbReference type="PIRSR" id="PIRSR618044-1"/>
    </source>
</evidence>
<evidence type="ECO:0000256" key="8">
    <source>
        <dbReference type="ARBA" id="ARBA00022801"/>
    </source>
</evidence>
<gene>
    <name evidence="17" type="ORF">SAMN06265827_12165</name>
</gene>
<evidence type="ECO:0000256" key="12">
    <source>
        <dbReference type="ARBA" id="ARBA00034000"/>
    </source>
</evidence>
<dbReference type="UniPathway" id="UPA00219"/>
<dbReference type="InterPro" id="IPR012907">
    <property type="entry name" value="Peptidase_S11_C"/>
</dbReference>
<feature type="active site" description="Acyl-ester intermediate" evidence="13">
    <location>
        <position position="66"/>
    </location>
</feature>
<keyword evidence="7" id="KW-0732">Signal</keyword>
<evidence type="ECO:0000256" key="9">
    <source>
        <dbReference type="ARBA" id="ARBA00022960"/>
    </source>
</evidence>
<dbReference type="Pfam" id="PF07943">
    <property type="entry name" value="PBP5_C"/>
    <property type="match status" value="1"/>
</dbReference>
<evidence type="ECO:0000313" key="17">
    <source>
        <dbReference type="EMBL" id="SNY37016.1"/>
    </source>
</evidence>